<feature type="transmembrane region" description="Helical" evidence="5">
    <location>
        <begin position="40"/>
        <end position="57"/>
    </location>
</feature>
<reference evidence="7 8" key="1">
    <citation type="submission" date="2019-10" db="EMBL/GenBank/DDBJ databases">
        <title>Cognatihalovulum marinum gen. nov. sp. nov., a new member of the family Rhodobacteraceae isolated from deep seawater of the Northwest Indian Ocean.</title>
        <authorList>
            <person name="Ruan C."/>
            <person name="Wang J."/>
            <person name="Zheng X."/>
            <person name="Song L."/>
            <person name="Zhu Y."/>
            <person name="Huang Y."/>
            <person name="Lu Z."/>
            <person name="Du W."/>
            <person name="Huang L."/>
            <person name="Dai X."/>
        </authorList>
    </citation>
    <scope>NUCLEOTIDE SEQUENCE [LARGE SCALE GENOMIC DNA]</scope>
    <source>
        <strain evidence="7 8">2CG4</strain>
    </source>
</reference>
<dbReference type="Proteomes" id="UP000474957">
    <property type="component" value="Unassembled WGS sequence"/>
</dbReference>
<feature type="domain" description="EamA" evidence="6">
    <location>
        <begin position="12"/>
        <end position="142"/>
    </location>
</feature>
<dbReference type="SUPFAM" id="SSF103481">
    <property type="entry name" value="Multidrug resistance efflux transporter EmrE"/>
    <property type="match status" value="2"/>
</dbReference>
<dbReference type="InterPro" id="IPR037185">
    <property type="entry name" value="EmrE-like"/>
</dbReference>
<feature type="transmembrane region" description="Helical" evidence="5">
    <location>
        <begin position="250"/>
        <end position="270"/>
    </location>
</feature>
<keyword evidence="4 5" id="KW-0472">Membrane</keyword>
<dbReference type="EMBL" id="WIND01000016">
    <property type="protein sequence ID" value="MSU91140.1"/>
    <property type="molecule type" value="Genomic_DNA"/>
</dbReference>
<feature type="transmembrane region" description="Helical" evidence="5">
    <location>
        <begin position="69"/>
        <end position="90"/>
    </location>
</feature>
<evidence type="ECO:0000256" key="4">
    <source>
        <dbReference type="ARBA" id="ARBA00023136"/>
    </source>
</evidence>
<protein>
    <submittedName>
        <fullName evidence="7">EamA family transporter</fullName>
    </submittedName>
</protein>
<dbReference type="GO" id="GO:0016020">
    <property type="term" value="C:membrane"/>
    <property type="evidence" value="ECO:0007669"/>
    <property type="project" value="UniProtKB-SubCell"/>
</dbReference>
<keyword evidence="3 5" id="KW-1133">Transmembrane helix</keyword>
<evidence type="ECO:0000313" key="7">
    <source>
        <dbReference type="EMBL" id="MSU91140.1"/>
    </source>
</evidence>
<comment type="caution">
    <text evidence="7">The sequence shown here is derived from an EMBL/GenBank/DDBJ whole genome shotgun (WGS) entry which is preliminary data.</text>
</comment>
<dbReference type="PANTHER" id="PTHR32322">
    <property type="entry name" value="INNER MEMBRANE TRANSPORTER"/>
    <property type="match status" value="1"/>
</dbReference>
<feature type="transmembrane region" description="Helical" evidence="5">
    <location>
        <begin position="153"/>
        <end position="173"/>
    </location>
</feature>
<gene>
    <name evidence="7" type="ORF">GE300_16245</name>
</gene>
<evidence type="ECO:0000313" key="8">
    <source>
        <dbReference type="Proteomes" id="UP000474957"/>
    </source>
</evidence>
<dbReference type="PANTHER" id="PTHR32322:SF9">
    <property type="entry name" value="AMINO-ACID METABOLITE EFFLUX PUMP-RELATED"/>
    <property type="match status" value="1"/>
</dbReference>
<evidence type="ECO:0000256" key="2">
    <source>
        <dbReference type="ARBA" id="ARBA00022692"/>
    </source>
</evidence>
<proteinExistence type="predicted"/>
<evidence type="ECO:0000256" key="3">
    <source>
        <dbReference type="ARBA" id="ARBA00022989"/>
    </source>
</evidence>
<feature type="transmembrane region" description="Helical" evidence="5">
    <location>
        <begin position="96"/>
        <end position="119"/>
    </location>
</feature>
<feature type="transmembrane region" description="Helical" evidence="5">
    <location>
        <begin position="276"/>
        <end position="296"/>
    </location>
</feature>
<sequence>MPAAMGGAEWAMLLALSLLWGGSFFFVGVAVTALPVASIVALRVGLAAAVLWLVLAATGRRLPRERRVIAALAVMGVLNNVIPFGLIVWGQTSIGAGLASILNATTPLFGVVVAGLFLADERMSARRLAGVALGFAGVVVMIGPEALSGLGRAGWAQLAILGAALSYACAGTFGRRFAGWGVDPVVVATGQVTVSALMLAPAALLLDRPWTLPAPGAGVLAAVLALAVLSTALAYVLYFRVLARAGATNILLVTFLVPVSAILLGVAFLGEALAPAHVAGMVLIGAGLAAIDGRLLRRR</sequence>
<evidence type="ECO:0000259" key="6">
    <source>
        <dbReference type="Pfam" id="PF00892"/>
    </source>
</evidence>
<organism evidence="7 8">
    <name type="scientific">Halovulum marinum</name>
    <dbReference type="NCBI Taxonomy" id="2662447"/>
    <lineage>
        <taxon>Bacteria</taxon>
        <taxon>Pseudomonadati</taxon>
        <taxon>Pseudomonadota</taxon>
        <taxon>Alphaproteobacteria</taxon>
        <taxon>Rhodobacterales</taxon>
        <taxon>Paracoccaceae</taxon>
        <taxon>Halovulum</taxon>
    </lineage>
</organism>
<feature type="transmembrane region" description="Helical" evidence="5">
    <location>
        <begin position="185"/>
        <end position="206"/>
    </location>
</feature>
<feature type="transmembrane region" description="Helical" evidence="5">
    <location>
        <begin position="218"/>
        <end position="238"/>
    </location>
</feature>
<feature type="transmembrane region" description="Helical" evidence="5">
    <location>
        <begin position="128"/>
        <end position="147"/>
    </location>
</feature>
<keyword evidence="8" id="KW-1185">Reference proteome</keyword>
<dbReference type="InterPro" id="IPR000620">
    <property type="entry name" value="EamA_dom"/>
</dbReference>
<keyword evidence="2 5" id="KW-0812">Transmembrane</keyword>
<comment type="subcellular location">
    <subcellularLocation>
        <location evidence="1">Membrane</location>
        <topology evidence="1">Multi-pass membrane protein</topology>
    </subcellularLocation>
</comment>
<name>A0A6L5Z4V8_9RHOB</name>
<evidence type="ECO:0000256" key="1">
    <source>
        <dbReference type="ARBA" id="ARBA00004141"/>
    </source>
</evidence>
<feature type="transmembrane region" description="Helical" evidence="5">
    <location>
        <begin position="12"/>
        <end position="34"/>
    </location>
</feature>
<dbReference type="AlphaFoldDB" id="A0A6L5Z4V8"/>
<dbReference type="InterPro" id="IPR050638">
    <property type="entry name" value="AA-Vitamin_Transporters"/>
</dbReference>
<feature type="domain" description="EamA" evidence="6">
    <location>
        <begin position="155"/>
        <end position="290"/>
    </location>
</feature>
<evidence type="ECO:0000256" key="5">
    <source>
        <dbReference type="SAM" id="Phobius"/>
    </source>
</evidence>
<dbReference type="Pfam" id="PF00892">
    <property type="entry name" value="EamA"/>
    <property type="match status" value="2"/>
</dbReference>
<accession>A0A6L5Z4V8</accession>